<dbReference type="PANTHER" id="PTHR11014:SF63">
    <property type="entry name" value="METALLOPEPTIDASE, PUTATIVE (AFU_ORTHOLOGUE AFUA_6G09600)-RELATED"/>
    <property type="match status" value="1"/>
</dbReference>
<organism evidence="4 5">
    <name type="scientific">Microbacterium ulmi</name>
    <dbReference type="NCBI Taxonomy" id="179095"/>
    <lineage>
        <taxon>Bacteria</taxon>
        <taxon>Bacillati</taxon>
        <taxon>Actinomycetota</taxon>
        <taxon>Actinomycetes</taxon>
        <taxon>Micrococcales</taxon>
        <taxon>Microbacteriaceae</taxon>
        <taxon>Microbacterium</taxon>
    </lineage>
</organism>
<dbReference type="Gene3D" id="3.40.630.10">
    <property type="entry name" value="Zn peptidases"/>
    <property type="match status" value="1"/>
</dbReference>
<evidence type="ECO:0000259" key="3">
    <source>
        <dbReference type="Pfam" id="PF07687"/>
    </source>
</evidence>
<feature type="binding site" evidence="2">
    <location>
        <position position="164"/>
    </location>
    <ligand>
        <name>Mn(2+)</name>
        <dbReference type="ChEBI" id="CHEBI:29035"/>
        <label>2</label>
    </ligand>
</feature>
<evidence type="ECO:0000256" key="2">
    <source>
        <dbReference type="PIRSR" id="PIRSR005962-1"/>
    </source>
</evidence>
<proteinExistence type="predicted"/>
<dbReference type="AlphaFoldDB" id="A0A7Y2M3N6"/>
<dbReference type="PANTHER" id="PTHR11014">
    <property type="entry name" value="PEPTIDASE M20 FAMILY MEMBER"/>
    <property type="match status" value="1"/>
</dbReference>
<feature type="binding site" evidence="2">
    <location>
        <position position="100"/>
    </location>
    <ligand>
        <name>Mn(2+)</name>
        <dbReference type="ChEBI" id="CHEBI:29035"/>
        <label>2</label>
    </ligand>
</feature>
<dbReference type="GO" id="GO:0046872">
    <property type="term" value="F:metal ion binding"/>
    <property type="evidence" value="ECO:0007669"/>
    <property type="project" value="UniProtKB-KW"/>
</dbReference>
<feature type="binding site" evidence="2">
    <location>
        <position position="136"/>
    </location>
    <ligand>
        <name>Mn(2+)</name>
        <dbReference type="ChEBI" id="CHEBI:29035"/>
        <label>2</label>
    </ligand>
</feature>
<feature type="binding site" evidence="2">
    <location>
        <position position="102"/>
    </location>
    <ligand>
        <name>Mn(2+)</name>
        <dbReference type="ChEBI" id="CHEBI:29035"/>
        <label>2</label>
    </ligand>
</feature>
<evidence type="ECO:0000313" key="5">
    <source>
        <dbReference type="Proteomes" id="UP000543598"/>
    </source>
</evidence>
<dbReference type="Gene3D" id="3.30.70.360">
    <property type="match status" value="1"/>
</dbReference>
<dbReference type="EMBL" id="JABEMB010000017">
    <property type="protein sequence ID" value="NNH04503.1"/>
    <property type="molecule type" value="Genomic_DNA"/>
</dbReference>
<dbReference type="InterPro" id="IPR036264">
    <property type="entry name" value="Bact_exopeptidase_dim_dom"/>
</dbReference>
<keyword evidence="2" id="KW-0464">Manganese</keyword>
<name>A0A7Y2M3N6_9MICO</name>
<dbReference type="GO" id="GO:0019877">
    <property type="term" value="P:diaminopimelate biosynthetic process"/>
    <property type="evidence" value="ECO:0007669"/>
    <property type="project" value="UniProtKB-ARBA"/>
</dbReference>
<reference evidence="4 5" key="1">
    <citation type="submission" date="2020-05" db="EMBL/GenBank/DDBJ databases">
        <title>MicrobeNet Type strains.</title>
        <authorList>
            <person name="Nicholson A.C."/>
        </authorList>
    </citation>
    <scope>NUCLEOTIDE SEQUENCE [LARGE SCALE GENOMIC DNA]</scope>
    <source>
        <strain evidence="4 5">JCM 14282</strain>
    </source>
</reference>
<dbReference type="PIRSF" id="PIRSF005962">
    <property type="entry name" value="Pept_M20D_amidohydro"/>
    <property type="match status" value="1"/>
</dbReference>
<dbReference type="RefSeq" id="WP_167038687.1">
    <property type="nucleotide sequence ID" value="NZ_BAAANA010000001.1"/>
</dbReference>
<keyword evidence="2" id="KW-0479">Metal-binding</keyword>
<dbReference type="SUPFAM" id="SSF53187">
    <property type="entry name" value="Zn-dependent exopeptidases"/>
    <property type="match status" value="1"/>
</dbReference>
<protein>
    <submittedName>
        <fullName evidence="4">Amidohydrolase</fullName>
    </submittedName>
</protein>
<evidence type="ECO:0000256" key="1">
    <source>
        <dbReference type="ARBA" id="ARBA00022801"/>
    </source>
</evidence>
<dbReference type="CDD" id="cd03886">
    <property type="entry name" value="M20_Acy1"/>
    <property type="match status" value="1"/>
</dbReference>
<accession>A0A7Y2M3N6</accession>
<dbReference type="SUPFAM" id="SSF55031">
    <property type="entry name" value="Bacterial exopeptidase dimerisation domain"/>
    <property type="match status" value="1"/>
</dbReference>
<feature type="domain" description="Peptidase M20 dimerisation" evidence="3">
    <location>
        <begin position="183"/>
        <end position="279"/>
    </location>
</feature>
<dbReference type="Proteomes" id="UP000543598">
    <property type="component" value="Unassembled WGS sequence"/>
</dbReference>
<dbReference type="GO" id="GO:0050118">
    <property type="term" value="F:N-acetyldiaminopimelate deacetylase activity"/>
    <property type="evidence" value="ECO:0007669"/>
    <property type="project" value="UniProtKB-ARBA"/>
</dbReference>
<comment type="cofactor">
    <cofactor evidence="2">
        <name>Mn(2+)</name>
        <dbReference type="ChEBI" id="CHEBI:29035"/>
    </cofactor>
    <text evidence="2">The Mn(2+) ion enhances activity.</text>
</comment>
<dbReference type="InterPro" id="IPR017439">
    <property type="entry name" value="Amidohydrolase"/>
</dbReference>
<dbReference type="InterPro" id="IPR011650">
    <property type="entry name" value="Peptidase_M20_dimer"/>
</dbReference>
<comment type="caution">
    <text evidence="4">The sequence shown here is derived from an EMBL/GenBank/DDBJ whole genome shotgun (WGS) entry which is preliminary data.</text>
</comment>
<keyword evidence="1 4" id="KW-0378">Hydrolase</keyword>
<dbReference type="InterPro" id="IPR002933">
    <property type="entry name" value="Peptidase_M20"/>
</dbReference>
<dbReference type="FunFam" id="3.30.70.360:FF:000001">
    <property type="entry name" value="N-acetyldiaminopimelate deacetylase"/>
    <property type="match status" value="1"/>
</dbReference>
<feature type="binding site" evidence="2">
    <location>
        <position position="365"/>
    </location>
    <ligand>
        <name>Mn(2+)</name>
        <dbReference type="ChEBI" id="CHEBI:29035"/>
        <label>2</label>
    </ligand>
</feature>
<gene>
    <name evidence="4" type="ORF">HLA99_11675</name>
</gene>
<sequence length="393" mass="40923">MDLLAEGAALLPALQSLRRELHRDPEVGLQLPRTQQRVLDAIAGLDLDITVGTATSSVVAVLRGGLPGPVVLLRGDMDGLPVAEQTGLDFASDNGAMHACGHDLHTAGLVGAAHLLAAHRDELPGTVVFMFQPGEEGYNGASIMLGEGLLDVAGARPVAAFAAHVAPGPYGVFATRGGPLMAGSSELSVTVRGAGGHGSMPFTAADPVPALAEIVTGLQTMTTRAFDVFDPVVVSVTMLEAGTAVNVIPDRASLRATVRTLSQASVDKLIERTRALAEGVASAHGCTADVDFDVLYPVTVNDRFETERSVDTLRSLLGEERVQLAERPAMGSEDFAFVLQEVAGTFLMVQCSPPGLDSSAVAFNHSPFVLFDDAILGDLAAALAHLAWSRLHA</sequence>
<evidence type="ECO:0000313" key="4">
    <source>
        <dbReference type="EMBL" id="NNH04503.1"/>
    </source>
</evidence>
<dbReference type="Pfam" id="PF01546">
    <property type="entry name" value="Peptidase_M20"/>
    <property type="match status" value="1"/>
</dbReference>
<dbReference type="Pfam" id="PF07687">
    <property type="entry name" value="M20_dimer"/>
    <property type="match status" value="1"/>
</dbReference>
<keyword evidence="5" id="KW-1185">Reference proteome</keyword>
<dbReference type="NCBIfam" id="TIGR01891">
    <property type="entry name" value="amidohydrolases"/>
    <property type="match status" value="1"/>
</dbReference>